<accession>A0A414UWJ8</accession>
<name>A0A414UWJ8_MEDGN</name>
<evidence type="ECO:0000256" key="1">
    <source>
        <dbReference type="SAM" id="SignalP"/>
    </source>
</evidence>
<sequence>MIMKKMFSVLLITTIITTLGSPVYASSQNPSDLQECIESSMFYNNEYRLFNEFTYQGMEINLFPETTITKEEALIKYKEAYNYIAEKASALGIVADLDNYEFQQYIKGYAIPTSTNKELNDKLAEFAEFIDIYENAESNKKIISCLKEKEFNSEELELLLPISKSSTELSNKITPSDNRESNGYSSNKATQYAKQWWNRTNNTDFPYYANYYKQDLNSNDYNDLDENAEGQSAIRRGWSDCTNFVSQCLSYGGFQYRKSGLILPHRQSKNWYYDNGKPSHTWGGANNFYQHWESRAGIAKTSDLLTAGDVISVDFTKDGDIDHTAIITSNINNTNESKLLTQHSIDRSEFLPTGDYFSLANLYSQDYKIYGYEMDKAPIK</sequence>
<dbReference type="AlphaFoldDB" id="A0A414UWJ8"/>
<dbReference type="Proteomes" id="UP000283981">
    <property type="component" value="Unassembled WGS sequence"/>
</dbReference>
<evidence type="ECO:0000313" key="3">
    <source>
        <dbReference type="EMBL" id="RHG85225.1"/>
    </source>
</evidence>
<gene>
    <name evidence="3" type="ORF">DW243_06440</name>
</gene>
<dbReference type="InterPro" id="IPR024301">
    <property type="entry name" value="Amidase_6"/>
</dbReference>
<dbReference type="PANTHER" id="PTHR40032">
    <property type="entry name" value="EXPORTED PROTEIN-RELATED"/>
    <property type="match status" value="1"/>
</dbReference>
<evidence type="ECO:0000259" key="2">
    <source>
        <dbReference type="Pfam" id="PF12671"/>
    </source>
</evidence>
<feature type="domain" description="Putative amidase" evidence="2">
    <location>
        <begin position="184"/>
        <end position="348"/>
    </location>
</feature>
<reference evidence="3 4" key="1">
    <citation type="submission" date="2018-08" db="EMBL/GenBank/DDBJ databases">
        <title>A genome reference for cultivated species of the human gut microbiota.</title>
        <authorList>
            <person name="Zou Y."/>
            <person name="Xue W."/>
            <person name="Luo G."/>
        </authorList>
    </citation>
    <scope>NUCLEOTIDE SEQUENCE [LARGE SCALE GENOMIC DNA]</scope>
    <source>
        <strain evidence="3 4">AM21-18</strain>
    </source>
</reference>
<organism evidence="3 4">
    <name type="scientific">Mediterraneibacter gnavus</name>
    <name type="common">Ruminococcus gnavus</name>
    <dbReference type="NCBI Taxonomy" id="33038"/>
    <lineage>
        <taxon>Bacteria</taxon>
        <taxon>Bacillati</taxon>
        <taxon>Bacillota</taxon>
        <taxon>Clostridia</taxon>
        <taxon>Lachnospirales</taxon>
        <taxon>Lachnospiraceae</taxon>
        <taxon>Mediterraneibacter</taxon>
    </lineage>
</organism>
<keyword evidence="1" id="KW-0732">Signal</keyword>
<feature type="chain" id="PRO_5019169442" description="Putative amidase domain-containing protein" evidence="1">
    <location>
        <begin position="26"/>
        <end position="380"/>
    </location>
</feature>
<dbReference type="EMBL" id="QRIS01000009">
    <property type="protein sequence ID" value="RHG85225.1"/>
    <property type="molecule type" value="Genomic_DNA"/>
</dbReference>
<dbReference type="Pfam" id="PF12671">
    <property type="entry name" value="Amidase_6"/>
    <property type="match status" value="1"/>
</dbReference>
<proteinExistence type="predicted"/>
<comment type="caution">
    <text evidence="3">The sequence shown here is derived from an EMBL/GenBank/DDBJ whole genome shotgun (WGS) entry which is preliminary data.</text>
</comment>
<protein>
    <recommendedName>
        <fullName evidence="2">Putative amidase domain-containing protein</fullName>
    </recommendedName>
</protein>
<evidence type="ECO:0000313" key="4">
    <source>
        <dbReference type="Proteomes" id="UP000283981"/>
    </source>
</evidence>
<feature type="signal peptide" evidence="1">
    <location>
        <begin position="1"/>
        <end position="25"/>
    </location>
</feature>
<dbReference type="PANTHER" id="PTHR40032:SF1">
    <property type="entry name" value="EXPORTED PROTEIN"/>
    <property type="match status" value="1"/>
</dbReference>